<comment type="caution">
    <text evidence="9">The sequence shown here is derived from an EMBL/GenBank/DDBJ whole genome shotgun (WGS) entry which is preliminary data.</text>
</comment>
<keyword evidence="2 7" id="KW-0812">Transmembrane</keyword>
<proteinExistence type="inferred from homology"/>
<keyword evidence="4 7" id="KW-0472">Membrane</keyword>
<dbReference type="PANTHER" id="PTHR33048:SF129">
    <property type="entry name" value="INTEGRAL MEMBRANE PROTEIN-RELATED"/>
    <property type="match status" value="1"/>
</dbReference>
<protein>
    <recommendedName>
        <fullName evidence="8">Rhodopsin domain-containing protein</fullName>
    </recommendedName>
</protein>
<dbReference type="GO" id="GO:0016020">
    <property type="term" value="C:membrane"/>
    <property type="evidence" value="ECO:0007669"/>
    <property type="project" value="UniProtKB-SubCell"/>
</dbReference>
<evidence type="ECO:0000256" key="4">
    <source>
        <dbReference type="ARBA" id="ARBA00023136"/>
    </source>
</evidence>
<dbReference type="AlphaFoldDB" id="A0AAD4FGD9"/>
<dbReference type="InterPro" id="IPR052337">
    <property type="entry name" value="SAT4-like"/>
</dbReference>
<gene>
    <name evidence="9" type="ORF">G6011_06215</name>
</gene>
<feature type="region of interest" description="Disordered" evidence="6">
    <location>
        <begin position="266"/>
        <end position="294"/>
    </location>
</feature>
<feature type="domain" description="Rhodopsin" evidence="8">
    <location>
        <begin position="40"/>
        <end position="251"/>
    </location>
</feature>
<dbReference type="PANTHER" id="PTHR33048">
    <property type="entry name" value="PTH11-LIKE INTEGRAL MEMBRANE PROTEIN (AFU_ORTHOLOGUE AFUA_5G11245)"/>
    <property type="match status" value="1"/>
</dbReference>
<evidence type="ECO:0000313" key="9">
    <source>
        <dbReference type="EMBL" id="KAG9189347.1"/>
    </source>
</evidence>
<sequence>MSRKGSNHWAYHSRMFGYVASHTEPYPYQPSNKLFSATERYEYDRHVWDVHPNMYVPERKITFALYLLYVISGGMIKISILLFYRRLHARSITRIFRIATWTSIIAIVLFSIAFLLVTFTACSPFSAFWDQFDVAKQLAGYSYHCWVDEYADLLAASIINAVQDAIAAFLPTLLYWNLQIPRRQKIALGAIFALGYLVCIVAAVRSYYVYRIFNQPLYDATWESWPAWLLCVLEIQLGAICASAPALKVFFMHYFKVVATIYGSSRGTHSNGKKSGTWWKSTGTGSATTGTMASSKPEREGYLRELENGHVVDEEAGIVLEERIRFDGRTDSKRFDVRTKSKRHDGRTESDRFDGRTESMETFIST</sequence>
<evidence type="ECO:0000256" key="5">
    <source>
        <dbReference type="ARBA" id="ARBA00038359"/>
    </source>
</evidence>
<dbReference type="Pfam" id="PF20684">
    <property type="entry name" value="Fung_rhodopsin"/>
    <property type="match status" value="1"/>
</dbReference>
<feature type="transmembrane region" description="Helical" evidence="7">
    <location>
        <begin position="153"/>
        <end position="174"/>
    </location>
</feature>
<accession>A0AAD4FGD9</accession>
<feature type="compositionally biased region" description="Basic and acidic residues" evidence="6">
    <location>
        <begin position="346"/>
        <end position="359"/>
    </location>
</feature>
<evidence type="ECO:0000313" key="10">
    <source>
        <dbReference type="Proteomes" id="UP001199106"/>
    </source>
</evidence>
<dbReference type="Proteomes" id="UP001199106">
    <property type="component" value="Unassembled WGS sequence"/>
</dbReference>
<comment type="subcellular location">
    <subcellularLocation>
        <location evidence="1">Membrane</location>
        <topology evidence="1">Multi-pass membrane protein</topology>
    </subcellularLocation>
</comment>
<feature type="transmembrane region" description="Helical" evidence="7">
    <location>
        <begin position="186"/>
        <end position="207"/>
    </location>
</feature>
<name>A0AAD4FGD9_9PLEO</name>
<keyword evidence="10" id="KW-1185">Reference proteome</keyword>
<evidence type="ECO:0000259" key="8">
    <source>
        <dbReference type="Pfam" id="PF20684"/>
    </source>
</evidence>
<evidence type="ECO:0000256" key="7">
    <source>
        <dbReference type="SAM" id="Phobius"/>
    </source>
</evidence>
<feature type="transmembrane region" description="Helical" evidence="7">
    <location>
        <begin position="96"/>
        <end position="119"/>
    </location>
</feature>
<reference evidence="9" key="1">
    <citation type="submission" date="2021-07" db="EMBL/GenBank/DDBJ databases">
        <title>Genome Resource of American Ginseng Black Spot Pathogen Alternaria panax.</title>
        <authorList>
            <person name="Qiu C."/>
            <person name="Wang W."/>
            <person name="Liu Z."/>
        </authorList>
    </citation>
    <scope>NUCLEOTIDE SEQUENCE</scope>
    <source>
        <strain evidence="9">BNCC115425</strain>
    </source>
</reference>
<feature type="region of interest" description="Disordered" evidence="6">
    <location>
        <begin position="335"/>
        <end position="366"/>
    </location>
</feature>
<organism evidence="9 10">
    <name type="scientific">Alternaria panax</name>
    <dbReference type="NCBI Taxonomy" id="48097"/>
    <lineage>
        <taxon>Eukaryota</taxon>
        <taxon>Fungi</taxon>
        <taxon>Dikarya</taxon>
        <taxon>Ascomycota</taxon>
        <taxon>Pezizomycotina</taxon>
        <taxon>Dothideomycetes</taxon>
        <taxon>Pleosporomycetidae</taxon>
        <taxon>Pleosporales</taxon>
        <taxon>Pleosporineae</taxon>
        <taxon>Pleosporaceae</taxon>
        <taxon>Alternaria</taxon>
        <taxon>Alternaria sect. Panax</taxon>
    </lineage>
</organism>
<keyword evidence="3 7" id="KW-1133">Transmembrane helix</keyword>
<feature type="transmembrane region" description="Helical" evidence="7">
    <location>
        <begin position="63"/>
        <end position="84"/>
    </location>
</feature>
<dbReference type="EMBL" id="JAANER010000005">
    <property type="protein sequence ID" value="KAG9189347.1"/>
    <property type="molecule type" value="Genomic_DNA"/>
</dbReference>
<evidence type="ECO:0000256" key="2">
    <source>
        <dbReference type="ARBA" id="ARBA00022692"/>
    </source>
</evidence>
<evidence type="ECO:0000256" key="3">
    <source>
        <dbReference type="ARBA" id="ARBA00022989"/>
    </source>
</evidence>
<dbReference type="InterPro" id="IPR049326">
    <property type="entry name" value="Rhodopsin_dom_fungi"/>
</dbReference>
<evidence type="ECO:0000256" key="1">
    <source>
        <dbReference type="ARBA" id="ARBA00004141"/>
    </source>
</evidence>
<evidence type="ECO:0000256" key="6">
    <source>
        <dbReference type="SAM" id="MobiDB-lite"/>
    </source>
</evidence>
<feature type="compositionally biased region" description="Low complexity" evidence="6">
    <location>
        <begin position="273"/>
        <end position="294"/>
    </location>
</feature>
<feature type="transmembrane region" description="Helical" evidence="7">
    <location>
        <begin position="227"/>
        <end position="247"/>
    </location>
</feature>
<comment type="similarity">
    <text evidence="5">Belongs to the SAT4 family.</text>
</comment>